<evidence type="ECO:0000313" key="1">
    <source>
        <dbReference type="EMBL" id="CAB0045008.1"/>
    </source>
</evidence>
<dbReference type="Proteomes" id="UP000479190">
    <property type="component" value="Unassembled WGS sequence"/>
</dbReference>
<sequence length="422" mass="48790">MLIISLGNFYHRKQLHGLQKGLFTLQFIVTKKVEPSIIAVFYLSHRKNSETSVIPKNHFAVGSSSRKKPAAQQEKKSEHNLLYGLMQNIYVPGLLQQERKKGFEPKQNGADILHVEILRILWRSTRVPSPISLPVFKFRHASQISQLFNAFFFSFIWKLWFQLTILIINSSRDSQLLMRSARDLRSARILCTRRPAENGSCMRISRPGNNERSTGDMSWKDGENSVELLIVRVLGSFRASTIRRVSISCFFYTFCSGCTAAAYTFARIEYTFPEHQWLQARPLLKCLNTEDVVRGISCLFLQQRERADAPEGYIKSAVPEGARACQLHRRFCAGNYFCGNAPWRKTRTEREKYIVVAYRRYSYLLLTLLLTAPTTNRASSQRHTRREVLPMIHFKLIDGINSFEYDINLRIALKKNIQPLIK</sequence>
<name>A0A6H5J8R5_9HYME</name>
<protein>
    <submittedName>
        <fullName evidence="1">Uncharacterized protein</fullName>
    </submittedName>
</protein>
<organism evidence="1 2">
    <name type="scientific">Trichogramma brassicae</name>
    <dbReference type="NCBI Taxonomy" id="86971"/>
    <lineage>
        <taxon>Eukaryota</taxon>
        <taxon>Metazoa</taxon>
        <taxon>Ecdysozoa</taxon>
        <taxon>Arthropoda</taxon>
        <taxon>Hexapoda</taxon>
        <taxon>Insecta</taxon>
        <taxon>Pterygota</taxon>
        <taxon>Neoptera</taxon>
        <taxon>Endopterygota</taxon>
        <taxon>Hymenoptera</taxon>
        <taxon>Apocrita</taxon>
        <taxon>Proctotrupomorpha</taxon>
        <taxon>Chalcidoidea</taxon>
        <taxon>Trichogrammatidae</taxon>
        <taxon>Trichogramma</taxon>
    </lineage>
</organism>
<dbReference type="AlphaFoldDB" id="A0A6H5J8R5"/>
<proteinExistence type="predicted"/>
<evidence type="ECO:0000313" key="2">
    <source>
        <dbReference type="Proteomes" id="UP000479190"/>
    </source>
</evidence>
<gene>
    <name evidence="1" type="ORF">TBRA_LOCUS16565</name>
</gene>
<reference evidence="1 2" key="1">
    <citation type="submission" date="2020-02" db="EMBL/GenBank/DDBJ databases">
        <authorList>
            <person name="Ferguson B K."/>
        </authorList>
    </citation>
    <scope>NUCLEOTIDE SEQUENCE [LARGE SCALE GENOMIC DNA]</scope>
</reference>
<keyword evidence="2" id="KW-1185">Reference proteome</keyword>
<dbReference type="EMBL" id="CADCXV010001516">
    <property type="protein sequence ID" value="CAB0045008.1"/>
    <property type="molecule type" value="Genomic_DNA"/>
</dbReference>
<accession>A0A6H5J8R5</accession>